<protein>
    <submittedName>
        <fullName evidence="3">PhzF family phenazine biosynthesis protein</fullName>
    </submittedName>
</protein>
<name>A0ABT3RS62_9BACT</name>
<dbReference type="Gene3D" id="3.10.310.10">
    <property type="entry name" value="Diaminopimelate Epimerase, Chain A, domain 1"/>
    <property type="match status" value="2"/>
</dbReference>
<organism evidence="3 4">
    <name type="scientific">Mangrovivirga halotolerans</name>
    <dbReference type="NCBI Taxonomy" id="2993936"/>
    <lineage>
        <taxon>Bacteria</taxon>
        <taxon>Pseudomonadati</taxon>
        <taxon>Bacteroidota</taxon>
        <taxon>Cytophagia</taxon>
        <taxon>Cytophagales</taxon>
        <taxon>Mangrovivirgaceae</taxon>
        <taxon>Mangrovivirga</taxon>
    </lineage>
</organism>
<dbReference type="RefSeq" id="WP_266056478.1">
    <property type="nucleotide sequence ID" value="NZ_JAPFQN010000005.1"/>
</dbReference>
<keyword evidence="4" id="KW-1185">Reference proteome</keyword>
<comment type="similarity">
    <text evidence="1">Belongs to the PhzF family.</text>
</comment>
<sequence>MKNLEFSIISAFTDKKDLKGNTTAVVHLNVPLKEKQMQEYARILNQPATTFIYHDEFNEEYHLRWFAPDAEIDLCGHGAFGAVAFLLDEPGTVELNYAGGIINGERYINDECSIELAGIESEHASIPKGLEEALGVDIESYFKTNNKHIVVLDSEKQLAKMKPNFDLLRRIKVFGYAVTAPGDQVDFVSRTIVPHVEALEDQATGSSHAALFPFWAKNLKTDSLKAYQLSPRGGYFKGYINDGRVLIRSCFKKCAKGSLQEL</sequence>
<keyword evidence="2" id="KW-0413">Isomerase</keyword>
<dbReference type="EMBL" id="JAPFQN010000005">
    <property type="protein sequence ID" value="MCX2744010.1"/>
    <property type="molecule type" value="Genomic_DNA"/>
</dbReference>
<gene>
    <name evidence="3" type="ORF">OO013_09050</name>
</gene>
<evidence type="ECO:0000313" key="4">
    <source>
        <dbReference type="Proteomes" id="UP001209885"/>
    </source>
</evidence>
<evidence type="ECO:0000256" key="2">
    <source>
        <dbReference type="ARBA" id="ARBA00023235"/>
    </source>
</evidence>
<evidence type="ECO:0000256" key="1">
    <source>
        <dbReference type="ARBA" id="ARBA00008270"/>
    </source>
</evidence>
<accession>A0ABT3RS62</accession>
<dbReference type="PANTHER" id="PTHR13774:SF17">
    <property type="entry name" value="PHENAZINE BIOSYNTHESIS-LIKE DOMAIN-CONTAINING PROTEIN"/>
    <property type="match status" value="1"/>
</dbReference>
<dbReference type="InterPro" id="IPR003719">
    <property type="entry name" value="Phenazine_PhzF-like"/>
</dbReference>
<evidence type="ECO:0000313" key="3">
    <source>
        <dbReference type="EMBL" id="MCX2744010.1"/>
    </source>
</evidence>
<proteinExistence type="inferred from homology"/>
<dbReference type="PANTHER" id="PTHR13774">
    <property type="entry name" value="PHENAZINE BIOSYNTHESIS PROTEIN"/>
    <property type="match status" value="1"/>
</dbReference>
<comment type="caution">
    <text evidence="3">The sequence shown here is derived from an EMBL/GenBank/DDBJ whole genome shotgun (WGS) entry which is preliminary data.</text>
</comment>
<dbReference type="SUPFAM" id="SSF54506">
    <property type="entry name" value="Diaminopimelate epimerase-like"/>
    <property type="match status" value="1"/>
</dbReference>
<reference evidence="3 4" key="1">
    <citation type="submission" date="2022-11" db="EMBL/GenBank/DDBJ databases">
        <title>The characterization of three novel Bacteroidetes species and genomic analysis of their roles in tidal elemental geochemical cycles.</title>
        <authorList>
            <person name="Ma K."/>
        </authorList>
    </citation>
    <scope>NUCLEOTIDE SEQUENCE [LARGE SCALE GENOMIC DNA]</scope>
    <source>
        <strain evidence="3 4">M17</strain>
    </source>
</reference>
<dbReference type="PIRSF" id="PIRSF016184">
    <property type="entry name" value="PhzC_PhzF"/>
    <property type="match status" value="1"/>
</dbReference>
<dbReference type="Pfam" id="PF02567">
    <property type="entry name" value="PhzC-PhzF"/>
    <property type="match status" value="1"/>
</dbReference>
<dbReference type="Proteomes" id="UP001209885">
    <property type="component" value="Unassembled WGS sequence"/>
</dbReference>